<sequence length="311" mass="35444">MKEYIFEVEDGEFQRLDMYLVRRFSEEGGALSRARLQKLIHDGQVLLNDAPVKAHHKIKAYDKIKVIIKDGPEHKLKAQDIPLEIIYEDDDVILINKQRGLIVHPGAGNPDGTLVNALLFHCRNLSSIDPNRPGIVHRLDKDTAGIMVIAKNDAAHMSLSRQFAAHSIKRIYIALVLGRVEFDEGAIDLPIGRHPFNREKMSVNFKDEAREALTRYKVLKRYKEFTYLSLMPQTGRTHQLRVHMASLGHPILGDVIYGRKHKAAEGLKEKLNLALYAKYLGFIHPATGKFMEFEHSLPEDMQDILDNANKQ</sequence>
<dbReference type="AlphaFoldDB" id="A0A2H0LXT7"/>
<evidence type="ECO:0000256" key="2">
    <source>
        <dbReference type="ARBA" id="ARBA00023235"/>
    </source>
</evidence>
<dbReference type="PANTHER" id="PTHR21600:SF44">
    <property type="entry name" value="RIBOSOMAL LARGE SUBUNIT PSEUDOURIDINE SYNTHASE D"/>
    <property type="match status" value="1"/>
</dbReference>
<keyword evidence="2 5" id="KW-0413">Isomerase</keyword>
<accession>A0A2H0LXT7</accession>
<dbReference type="EMBL" id="PCWA01000111">
    <property type="protein sequence ID" value="PIQ88295.1"/>
    <property type="molecule type" value="Genomic_DNA"/>
</dbReference>
<evidence type="ECO:0000313" key="7">
    <source>
        <dbReference type="EMBL" id="PIQ88295.1"/>
    </source>
</evidence>
<dbReference type="SMART" id="SM00363">
    <property type="entry name" value="S4"/>
    <property type="match status" value="1"/>
</dbReference>
<dbReference type="SUPFAM" id="SSF55174">
    <property type="entry name" value="Alpha-L RNA-binding motif"/>
    <property type="match status" value="1"/>
</dbReference>
<name>A0A2H0LXT7_9BACT</name>
<reference evidence="7 8" key="1">
    <citation type="submission" date="2017-09" db="EMBL/GenBank/DDBJ databases">
        <title>Depth-based differentiation of microbial function through sediment-hosted aquifers and enrichment of novel symbionts in the deep terrestrial subsurface.</title>
        <authorList>
            <person name="Probst A.J."/>
            <person name="Ladd B."/>
            <person name="Jarett J.K."/>
            <person name="Geller-Mcgrath D.E."/>
            <person name="Sieber C.M."/>
            <person name="Emerson J.B."/>
            <person name="Anantharaman K."/>
            <person name="Thomas B.C."/>
            <person name="Malmstrom R."/>
            <person name="Stieglmeier M."/>
            <person name="Klingl A."/>
            <person name="Woyke T."/>
            <person name="Ryan C.M."/>
            <person name="Banfield J.F."/>
        </authorList>
    </citation>
    <scope>NUCLEOTIDE SEQUENCE [LARGE SCALE GENOMIC DNA]</scope>
    <source>
        <strain evidence="7">CG11_big_fil_rev_8_21_14_0_20_42_13</strain>
    </source>
</reference>
<dbReference type="InterPro" id="IPR006224">
    <property type="entry name" value="PsdUridine_synth_RluA-like_CS"/>
</dbReference>
<dbReference type="CDD" id="cd02869">
    <property type="entry name" value="PseudoU_synth_RluA_like"/>
    <property type="match status" value="1"/>
</dbReference>
<dbReference type="Gene3D" id="3.30.2350.10">
    <property type="entry name" value="Pseudouridine synthase"/>
    <property type="match status" value="1"/>
</dbReference>
<feature type="domain" description="RNA-binding S4" evidence="6">
    <location>
        <begin position="14"/>
        <end position="82"/>
    </location>
</feature>
<dbReference type="InterPro" id="IPR020103">
    <property type="entry name" value="PsdUridine_synth_cat_dom_sf"/>
</dbReference>
<dbReference type="NCBIfam" id="TIGR00005">
    <property type="entry name" value="rluA_subfam"/>
    <property type="match status" value="1"/>
</dbReference>
<dbReference type="InterPro" id="IPR006145">
    <property type="entry name" value="PsdUridine_synth_RsuA/RluA"/>
</dbReference>
<proteinExistence type="inferred from homology"/>
<dbReference type="SUPFAM" id="SSF55120">
    <property type="entry name" value="Pseudouridine synthase"/>
    <property type="match status" value="1"/>
</dbReference>
<evidence type="ECO:0000256" key="4">
    <source>
        <dbReference type="PROSITE-ProRule" id="PRU00182"/>
    </source>
</evidence>
<comment type="catalytic activity">
    <reaction evidence="5">
        <text>a uridine in RNA = a pseudouridine in RNA</text>
        <dbReference type="Rhea" id="RHEA:48348"/>
        <dbReference type="Rhea" id="RHEA-COMP:12068"/>
        <dbReference type="Rhea" id="RHEA-COMP:12069"/>
        <dbReference type="ChEBI" id="CHEBI:65314"/>
        <dbReference type="ChEBI" id="CHEBI:65315"/>
    </reaction>
</comment>
<dbReference type="EC" id="5.4.99.-" evidence="5"/>
<evidence type="ECO:0000256" key="1">
    <source>
        <dbReference type="ARBA" id="ARBA00010876"/>
    </source>
</evidence>
<evidence type="ECO:0000256" key="5">
    <source>
        <dbReference type="RuleBase" id="RU362028"/>
    </source>
</evidence>
<dbReference type="PROSITE" id="PS01129">
    <property type="entry name" value="PSI_RLU"/>
    <property type="match status" value="1"/>
</dbReference>
<keyword evidence="4" id="KW-0694">RNA-binding</keyword>
<dbReference type="GO" id="GO:0000455">
    <property type="term" value="P:enzyme-directed rRNA pseudouridine synthesis"/>
    <property type="evidence" value="ECO:0007669"/>
    <property type="project" value="UniProtKB-ARBA"/>
</dbReference>
<dbReference type="Pfam" id="PF00849">
    <property type="entry name" value="PseudoU_synth_2"/>
    <property type="match status" value="1"/>
</dbReference>
<gene>
    <name evidence="7" type="ORF">COV72_09280</name>
</gene>
<dbReference type="PROSITE" id="PS50889">
    <property type="entry name" value="S4"/>
    <property type="match status" value="1"/>
</dbReference>
<evidence type="ECO:0000256" key="3">
    <source>
        <dbReference type="PIRSR" id="PIRSR606225-1"/>
    </source>
</evidence>
<organism evidence="7 8">
    <name type="scientific">Candidatus Ghiorseimicrobium undicola</name>
    <dbReference type="NCBI Taxonomy" id="1974746"/>
    <lineage>
        <taxon>Bacteria</taxon>
        <taxon>Pseudomonadati</taxon>
        <taxon>Candidatus Omnitrophota</taxon>
        <taxon>Candidatus Ghiorseimicrobium</taxon>
    </lineage>
</organism>
<dbReference type="InterPro" id="IPR006225">
    <property type="entry name" value="PsdUridine_synth_RluC/D"/>
</dbReference>
<comment type="function">
    <text evidence="5">Responsible for synthesis of pseudouridine from uracil.</text>
</comment>
<dbReference type="Proteomes" id="UP000229641">
    <property type="component" value="Unassembled WGS sequence"/>
</dbReference>
<dbReference type="InterPro" id="IPR050188">
    <property type="entry name" value="RluA_PseudoU_synthase"/>
</dbReference>
<evidence type="ECO:0000313" key="8">
    <source>
        <dbReference type="Proteomes" id="UP000229641"/>
    </source>
</evidence>
<dbReference type="PANTHER" id="PTHR21600">
    <property type="entry name" value="MITOCHONDRIAL RNA PSEUDOURIDINE SYNTHASE"/>
    <property type="match status" value="1"/>
</dbReference>
<dbReference type="InterPro" id="IPR002942">
    <property type="entry name" value="S4_RNA-bd"/>
</dbReference>
<feature type="active site" evidence="3">
    <location>
        <position position="140"/>
    </location>
</feature>
<comment type="similarity">
    <text evidence="1 5">Belongs to the pseudouridine synthase RluA family.</text>
</comment>
<evidence type="ECO:0000259" key="6">
    <source>
        <dbReference type="SMART" id="SM00363"/>
    </source>
</evidence>
<dbReference type="GO" id="GO:0003723">
    <property type="term" value="F:RNA binding"/>
    <property type="evidence" value="ECO:0007669"/>
    <property type="project" value="UniProtKB-KW"/>
</dbReference>
<protein>
    <recommendedName>
        <fullName evidence="5">Pseudouridine synthase</fullName>
        <ecNumber evidence="5">5.4.99.-</ecNumber>
    </recommendedName>
</protein>
<dbReference type="GO" id="GO:0120159">
    <property type="term" value="F:rRNA pseudouridine synthase activity"/>
    <property type="evidence" value="ECO:0007669"/>
    <property type="project" value="UniProtKB-ARBA"/>
</dbReference>
<dbReference type="CDD" id="cd00165">
    <property type="entry name" value="S4"/>
    <property type="match status" value="1"/>
</dbReference>
<comment type="caution">
    <text evidence="7">The sequence shown here is derived from an EMBL/GenBank/DDBJ whole genome shotgun (WGS) entry which is preliminary data.</text>
</comment>
<dbReference type="InterPro" id="IPR036986">
    <property type="entry name" value="S4_RNA-bd_sf"/>
</dbReference>
<dbReference type="Gene3D" id="3.10.290.10">
    <property type="entry name" value="RNA-binding S4 domain"/>
    <property type="match status" value="1"/>
</dbReference>